<feature type="chain" id="PRO_5043493380" evidence="2">
    <location>
        <begin position="24"/>
        <end position="326"/>
    </location>
</feature>
<evidence type="ECO:0000256" key="2">
    <source>
        <dbReference type="SAM" id="SignalP"/>
    </source>
</evidence>
<dbReference type="PANTHER" id="PTHR42928:SF5">
    <property type="entry name" value="BLR1237 PROTEIN"/>
    <property type="match status" value="1"/>
</dbReference>
<geneLocation type="plasmid" evidence="3">
    <name>unnamed1</name>
</geneLocation>
<dbReference type="PANTHER" id="PTHR42928">
    <property type="entry name" value="TRICARBOXYLATE-BINDING PROTEIN"/>
    <property type="match status" value="1"/>
</dbReference>
<dbReference type="AlphaFoldDB" id="A0AAU8APX0"/>
<dbReference type="RefSeq" id="WP_353475897.1">
    <property type="nucleotide sequence ID" value="NZ_CP123386.1"/>
</dbReference>
<name>A0AAU8APX0_9RHOB</name>
<protein>
    <submittedName>
        <fullName evidence="3">Tripartite tricarboxylate transporter substrate binding protein</fullName>
    </submittedName>
</protein>
<proteinExistence type="inferred from homology"/>
<comment type="similarity">
    <text evidence="1">Belongs to the UPF0065 (bug) family.</text>
</comment>
<keyword evidence="2" id="KW-0732">Signal</keyword>
<evidence type="ECO:0000313" key="3">
    <source>
        <dbReference type="EMBL" id="XCC97006.1"/>
    </source>
</evidence>
<accession>A0AAU8APX0</accession>
<dbReference type="CDD" id="cd07012">
    <property type="entry name" value="PBP2_Bug_TTT"/>
    <property type="match status" value="1"/>
</dbReference>
<dbReference type="SUPFAM" id="SSF53850">
    <property type="entry name" value="Periplasmic binding protein-like II"/>
    <property type="match status" value="1"/>
</dbReference>
<dbReference type="InterPro" id="IPR005064">
    <property type="entry name" value="BUG"/>
</dbReference>
<reference evidence="3" key="1">
    <citation type="submission" date="2023-02" db="EMBL/GenBank/DDBJ databases">
        <title>Description and genomic characterization of Salipiger bruguierae sp. nov., isolated from the sediment of mangrove plant Bruguiera sexangula.</title>
        <authorList>
            <person name="Long M."/>
        </authorList>
    </citation>
    <scope>NUCLEOTIDE SEQUENCE</scope>
    <source>
        <strain evidence="3">H15</strain>
        <plasmid evidence="3">unnamed1</plasmid>
    </source>
</reference>
<dbReference type="EMBL" id="CP123386">
    <property type="protein sequence ID" value="XCC97006.1"/>
    <property type="molecule type" value="Genomic_DNA"/>
</dbReference>
<sequence length="326" mass="33536">MNGFARAALCAAAIATTGTVLHAQDSCDWKPDRAVTYIVPWGAGGGTDANSRMLASLLEKSWGVPFNVVNRTGGNGVTGHSAISRAEPDGYTVGAVTVEINTMHWVGLTDMSYKDVTPIALVDIVPASVLVGKDSPFNTVAELLDHARANPGELTGSGTALGGIWHLALAGMLNAEGMAPDAIRWIPSQGAAPALQELVAGGVDVATPALSEGKTLVESGEVKALAYMHGSPMAALPDVPLTSEALQSGWTLAAYITISGPKDLPQNIVCSYEKAVADVVASPEWAEFKASRGADVVSMGAADLAAYMEQQDAALGEVIQAVGLAK</sequence>
<keyword evidence="3" id="KW-0614">Plasmid</keyword>
<feature type="signal peptide" evidence="2">
    <location>
        <begin position="1"/>
        <end position="23"/>
    </location>
</feature>
<dbReference type="Gene3D" id="3.40.190.150">
    <property type="entry name" value="Bordetella uptake gene, domain 1"/>
    <property type="match status" value="1"/>
</dbReference>
<organism evidence="3">
    <name type="scientific">Alloyangia sp. H15</name>
    <dbReference type="NCBI Taxonomy" id="3029062"/>
    <lineage>
        <taxon>Bacteria</taxon>
        <taxon>Pseudomonadati</taxon>
        <taxon>Pseudomonadota</taxon>
        <taxon>Alphaproteobacteria</taxon>
        <taxon>Rhodobacterales</taxon>
        <taxon>Roseobacteraceae</taxon>
        <taxon>Alloyangia</taxon>
    </lineage>
</organism>
<dbReference type="Gene3D" id="3.40.190.10">
    <property type="entry name" value="Periplasmic binding protein-like II"/>
    <property type="match status" value="1"/>
</dbReference>
<gene>
    <name evidence="3" type="ORF">PVT71_23240</name>
</gene>
<dbReference type="PIRSF" id="PIRSF017082">
    <property type="entry name" value="YflP"/>
    <property type="match status" value="1"/>
</dbReference>
<dbReference type="Pfam" id="PF03401">
    <property type="entry name" value="TctC"/>
    <property type="match status" value="1"/>
</dbReference>
<dbReference type="InterPro" id="IPR042100">
    <property type="entry name" value="Bug_dom1"/>
</dbReference>
<evidence type="ECO:0000256" key="1">
    <source>
        <dbReference type="ARBA" id="ARBA00006987"/>
    </source>
</evidence>